<proteinExistence type="predicted"/>
<accession>A0ABQ9HI28</accession>
<comment type="caution">
    <text evidence="2">The sequence shown here is derived from an EMBL/GenBank/DDBJ whole genome shotgun (WGS) entry which is preliminary data.</text>
</comment>
<sequence>MCNIFHERAALELRRGCKFCRTALYLAEKLLATPPSRNERKEETRNPPTSGIVPHDSHMRKSRDDPAGNRALFA</sequence>
<dbReference type="EMBL" id="JARBHB010000005">
    <property type="protein sequence ID" value="KAJ8883925.1"/>
    <property type="molecule type" value="Genomic_DNA"/>
</dbReference>
<gene>
    <name evidence="2" type="ORF">PR048_015780</name>
</gene>
<feature type="region of interest" description="Disordered" evidence="1">
    <location>
        <begin position="31"/>
        <end position="74"/>
    </location>
</feature>
<dbReference type="Proteomes" id="UP001159363">
    <property type="component" value="Chromosome 4"/>
</dbReference>
<evidence type="ECO:0000256" key="1">
    <source>
        <dbReference type="SAM" id="MobiDB-lite"/>
    </source>
</evidence>
<name>A0ABQ9HI28_9NEOP</name>
<evidence type="ECO:0000313" key="2">
    <source>
        <dbReference type="EMBL" id="KAJ8883925.1"/>
    </source>
</evidence>
<reference evidence="2 3" key="1">
    <citation type="submission" date="2023-02" db="EMBL/GenBank/DDBJ databases">
        <title>LHISI_Scaffold_Assembly.</title>
        <authorList>
            <person name="Stuart O.P."/>
            <person name="Cleave R."/>
            <person name="Magrath M.J.L."/>
            <person name="Mikheyev A.S."/>
        </authorList>
    </citation>
    <scope>NUCLEOTIDE SEQUENCE [LARGE SCALE GENOMIC DNA]</scope>
    <source>
        <strain evidence="2">Daus_M_001</strain>
        <tissue evidence="2">Leg muscle</tissue>
    </source>
</reference>
<protein>
    <submittedName>
        <fullName evidence="2">Uncharacterized protein</fullName>
    </submittedName>
</protein>
<evidence type="ECO:0000313" key="3">
    <source>
        <dbReference type="Proteomes" id="UP001159363"/>
    </source>
</evidence>
<feature type="compositionally biased region" description="Basic and acidic residues" evidence="1">
    <location>
        <begin position="55"/>
        <end position="67"/>
    </location>
</feature>
<organism evidence="2 3">
    <name type="scientific">Dryococelus australis</name>
    <dbReference type="NCBI Taxonomy" id="614101"/>
    <lineage>
        <taxon>Eukaryota</taxon>
        <taxon>Metazoa</taxon>
        <taxon>Ecdysozoa</taxon>
        <taxon>Arthropoda</taxon>
        <taxon>Hexapoda</taxon>
        <taxon>Insecta</taxon>
        <taxon>Pterygota</taxon>
        <taxon>Neoptera</taxon>
        <taxon>Polyneoptera</taxon>
        <taxon>Phasmatodea</taxon>
        <taxon>Verophasmatodea</taxon>
        <taxon>Anareolatae</taxon>
        <taxon>Phasmatidae</taxon>
        <taxon>Eurycanthinae</taxon>
        <taxon>Dryococelus</taxon>
    </lineage>
</organism>
<keyword evidence="3" id="KW-1185">Reference proteome</keyword>